<sequence length="407" mass="47677">MILKKKKYLIFVLFSFFMLNVLAQTETELEQLMHKWAERDFAEEVDVVSQFLKSKGYKIPTEQEFKQRSLDYFGIDVDTMTSDCQALHSKYDYQCFTKNGRFLLTYSETFRVSQFKGYEVPLTPIQGLELLNTPDNEFSPALIAYNKLLFNDNADLSVKQYFKKNRASALQEVVIYFNYEKNPLLYELSLPVWNDDLRYMWHFIFYNNSKKGYRKRLLNDLYIQQGESVIATLLGTLADNWDSYKKGIPIVNESKIVVDPISQDKSLLHLIKLQSQHISNEETLAQSQNKAYQYLQNFFQIDSQLELRLKENNYYNMGLNVLTNEGKVISDGQNRLIENHYITKSTDNYINLRNGANSKAEVIKKLPNNTEIIKIGTQGEWLYVKLAQDPLIKGYIHLSQLEYKEDD</sequence>
<protein>
    <submittedName>
        <fullName evidence="3">SH3 domain-containing protein</fullName>
    </submittedName>
</protein>
<feature type="chain" id="PRO_5044491777" evidence="1">
    <location>
        <begin position="24"/>
        <end position="407"/>
    </location>
</feature>
<keyword evidence="1" id="KW-0732">Signal</keyword>
<evidence type="ECO:0000313" key="4">
    <source>
        <dbReference type="Proteomes" id="UP000506160"/>
    </source>
</evidence>
<reference evidence="3 4" key="1">
    <citation type="journal article" date="2014" name="Appl. Environ. Microbiol.">
        <title>Genomic features of a bumble bee symbiont reflect its host environment.</title>
        <authorList>
            <person name="Martinson V.G."/>
            <person name="Magoc T."/>
            <person name="Koch H."/>
            <person name="Salzberg S.L."/>
            <person name="Moran N.A."/>
        </authorList>
    </citation>
    <scope>NUCLEOTIDE SEQUENCE [LARGE SCALE GENOMIC DNA]</scope>
    <source>
        <strain evidence="3 4">Bimp</strain>
    </source>
</reference>
<dbReference type="RefSeq" id="WP_133459419.1">
    <property type="nucleotide sequence ID" value="NZ_AWGA01000112.1"/>
</dbReference>
<keyword evidence="4" id="KW-1185">Reference proteome</keyword>
<evidence type="ECO:0000259" key="2">
    <source>
        <dbReference type="Pfam" id="PF08239"/>
    </source>
</evidence>
<dbReference type="AlphaFoldDB" id="A0AB94IAC0"/>
<dbReference type="Proteomes" id="UP000506160">
    <property type="component" value="Unassembled WGS sequence"/>
</dbReference>
<dbReference type="Gene3D" id="2.30.30.40">
    <property type="entry name" value="SH3 Domains"/>
    <property type="match status" value="1"/>
</dbReference>
<dbReference type="EMBL" id="AWGA01000112">
    <property type="protein sequence ID" value="TEA26327.1"/>
    <property type="molecule type" value="Genomic_DNA"/>
</dbReference>
<evidence type="ECO:0000256" key="1">
    <source>
        <dbReference type="SAM" id="SignalP"/>
    </source>
</evidence>
<gene>
    <name evidence="3" type="ORF">O970_09260</name>
</gene>
<feature type="signal peptide" evidence="1">
    <location>
        <begin position="1"/>
        <end position="23"/>
    </location>
</feature>
<dbReference type="InterPro" id="IPR003646">
    <property type="entry name" value="SH3-like_bac-type"/>
</dbReference>
<feature type="domain" description="SH3b" evidence="2">
    <location>
        <begin position="350"/>
        <end position="397"/>
    </location>
</feature>
<evidence type="ECO:0000313" key="3">
    <source>
        <dbReference type="EMBL" id="TEA26327.1"/>
    </source>
</evidence>
<comment type="caution">
    <text evidence="3">The sequence shown here is derived from an EMBL/GenBank/DDBJ whole genome shotgun (WGS) entry which is preliminary data.</text>
</comment>
<accession>A0AB94IAC0</accession>
<name>A0AB94IAC0_9GAMM</name>
<dbReference type="Pfam" id="PF08239">
    <property type="entry name" value="SH3_3"/>
    <property type="match status" value="1"/>
</dbReference>
<organism evidence="3 4">
    <name type="scientific">Candidatus Schmidhempelia bombi str. Bimp</name>
    <dbReference type="NCBI Taxonomy" id="1387197"/>
    <lineage>
        <taxon>Bacteria</taxon>
        <taxon>Pseudomonadati</taxon>
        <taxon>Pseudomonadota</taxon>
        <taxon>Gammaproteobacteria</taxon>
        <taxon>Orbales</taxon>
        <taxon>Orbaceae</taxon>
        <taxon>Candidatus Schmidhempelia</taxon>
    </lineage>
</organism>
<proteinExistence type="predicted"/>